<name>A8LP61_DINSH</name>
<dbReference type="EMBL" id="CP000830">
    <property type="protein sequence ID" value="ABV93743.1"/>
    <property type="molecule type" value="Genomic_DNA"/>
</dbReference>
<feature type="transmembrane region" description="Helical" evidence="1">
    <location>
        <begin position="177"/>
        <end position="198"/>
    </location>
</feature>
<keyword evidence="1" id="KW-0812">Transmembrane</keyword>
<evidence type="ECO:0000313" key="3">
    <source>
        <dbReference type="Proteomes" id="UP000006833"/>
    </source>
</evidence>
<gene>
    <name evidence="2" type="ordered locus">Dshi_2004</name>
</gene>
<dbReference type="AlphaFoldDB" id="A8LP61"/>
<organism evidence="2 3">
    <name type="scientific">Dinoroseobacter shibae (strain DSM 16493 / NCIMB 14021 / DFL 12)</name>
    <dbReference type="NCBI Taxonomy" id="398580"/>
    <lineage>
        <taxon>Bacteria</taxon>
        <taxon>Pseudomonadati</taxon>
        <taxon>Pseudomonadota</taxon>
        <taxon>Alphaproteobacteria</taxon>
        <taxon>Rhodobacterales</taxon>
        <taxon>Roseobacteraceae</taxon>
        <taxon>Dinoroseobacter</taxon>
    </lineage>
</organism>
<dbReference type="HOGENOM" id="CLU_1377245_0_0_5"/>
<feature type="transmembrane region" description="Helical" evidence="1">
    <location>
        <begin position="122"/>
        <end position="140"/>
    </location>
</feature>
<dbReference type="Proteomes" id="UP000006833">
    <property type="component" value="Chromosome"/>
</dbReference>
<dbReference type="eggNOG" id="COG4097">
    <property type="taxonomic scope" value="Bacteria"/>
</dbReference>
<dbReference type="STRING" id="398580.Dshi_2004"/>
<protein>
    <submittedName>
        <fullName evidence="2">Uncharacterized protein</fullName>
    </submittedName>
</protein>
<reference evidence="3" key="1">
    <citation type="journal article" date="2010" name="ISME J.">
        <title>The complete genome sequence of the algal symbiont Dinoroseobacter shibae: a hitchhiker's guide to life in the sea.</title>
        <authorList>
            <person name="Wagner-Dobler I."/>
            <person name="Ballhausen B."/>
            <person name="Berger M."/>
            <person name="Brinkhoff T."/>
            <person name="Buchholz I."/>
            <person name="Bunk B."/>
            <person name="Cypionka H."/>
            <person name="Daniel R."/>
            <person name="Drepper T."/>
            <person name="Gerdts G."/>
            <person name="Hahnke S."/>
            <person name="Han C."/>
            <person name="Jahn D."/>
            <person name="Kalhoefer D."/>
            <person name="Kiss H."/>
            <person name="Klenk H.P."/>
            <person name="Kyrpides N."/>
            <person name="Liebl W."/>
            <person name="Liesegang H."/>
            <person name="Meincke L."/>
            <person name="Pati A."/>
            <person name="Petersen J."/>
            <person name="Piekarski T."/>
            <person name="Pommerenke C."/>
            <person name="Pradella S."/>
            <person name="Pukall R."/>
            <person name="Rabus R."/>
            <person name="Stackebrandt E."/>
            <person name="Thole S."/>
            <person name="Thompson L."/>
            <person name="Tielen P."/>
            <person name="Tomasch J."/>
            <person name="von Jan M."/>
            <person name="Wanphrut N."/>
            <person name="Wichels A."/>
            <person name="Zech H."/>
            <person name="Simon M."/>
        </authorList>
    </citation>
    <scope>NUCLEOTIDE SEQUENCE [LARGE SCALE GENOMIC DNA]</scope>
    <source>
        <strain evidence="3">DSM 16493 / NCIMB 14021 / DFL 12</strain>
    </source>
</reference>
<evidence type="ECO:0000256" key="1">
    <source>
        <dbReference type="SAM" id="Phobius"/>
    </source>
</evidence>
<keyword evidence="3" id="KW-1185">Reference proteome</keyword>
<keyword evidence="1" id="KW-0472">Membrane</keyword>
<feature type="transmembrane region" description="Helical" evidence="1">
    <location>
        <begin position="152"/>
        <end position="171"/>
    </location>
</feature>
<dbReference type="KEGG" id="dsh:Dshi_2004"/>
<accession>A8LP61</accession>
<dbReference type="RefSeq" id="WP_012178674.1">
    <property type="nucleotide sequence ID" value="NC_009952.1"/>
</dbReference>
<evidence type="ECO:0000313" key="2">
    <source>
        <dbReference type="EMBL" id="ABV93743.1"/>
    </source>
</evidence>
<feature type="transmembrane region" description="Helical" evidence="1">
    <location>
        <begin position="81"/>
        <end position="102"/>
    </location>
</feature>
<keyword evidence="1" id="KW-1133">Transmembrane helix</keyword>
<sequence length="207" mass="21828">MWPSCWSRSEPMRGLAAWAAVGLGIAVPVVLAAGSPLLAWREPVYIAAGFAGIFALGRMLLQPLLAAGLLPLVPRALGRRVHVWTGSALVALVLLHVGGLWITSPPDVVDALLLVSPTPFSAWGVVAMWAVFGAAGLAVLPRRMGPRVWRRAHTAAVVLAVIGTAVHAVQIEGVMEPVTRALLCAGVLGATGWAVWTLRAWAPRRRA</sequence>
<proteinExistence type="predicted"/>
<feature type="transmembrane region" description="Helical" evidence="1">
    <location>
        <begin position="42"/>
        <end position="61"/>
    </location>
</feature>